<dbReference type="CDD" id="cd12913">
    <property type="entry name" value="PDC1_MCP_like"/>
    <property type="match status" value="1"/>
</dbReference>
<sequence>MSVKKIAQMPIFPNTPKVPAEDTPMPFRRLSIQWKITLLAGLCLLGVVSLLAGLSIFRMQHSTALVKESSTHMLDDAAEARLRARGEIQAMRIQRYFSDAYRYAQSFARQALAVRQLAAQRGLDTLALREELNRQMRDAVAANPELLGLYLAFEPDALDGHDAQAEGRTEIGSNEKGRFSQYWAQATPGKLEAEPMDEKMLADTSPGPSGAAYNAWYTCPKAAGKTCVLEPYVDEVGNRKILMTSIALPLQVDGKLVGVLGVDIALDRLQEIAHEGSQELYEGQSRVAIISPAGLLAGYSADAGKLGRKLQEVYPSQSEQLQQLLGADQHKILEHDGDLRALQPLRPIPEADAWGVLIDVPLQALQGPAVKLQQELDQQRTQGTVVELGLGLLAALLGLLLVWLTARGVTRPILGVAGMLRDIASGEGDLTQRLKYQGQDELGELAGWFNRFLDKLQPIIRDVKASVQDARATADQSAALSTQTSAGMQQQFREIEQVATASQEMSATAHDVANSAAKAADAARGADGATRDGLAVIDQTTRAIDELARDMSQAMTQVEGLAASSEQIGSVLEVIRAIAEQTNLLALNAAIEAARAGEAGRGFAVVADEVRNLAKRTQDSVEEIRQVIEGLQNGTREVVTAMHSSHQQAQGSVSQVEQAVAALQRIGEAVGVINDMNLQIASAAEEQSAVAEEINRNVAGIRDVTESLSGQAQESAQISQSLNDLANHQQGLMGQFRV</sequence>
<keyword evidence="8 10" id="KW-0807">Transducer</keyword>
<comment type="caution">
    <text evidence="14">The sequence shown here is derived from an EMBL/GenBank/DDBJ whole genome shotgun (WGS) entry which is preliminary data.</text>
</comment>
<dbReference type="Gene3D" id="3.30.450.20">
    <property type="entry name" value="PAS domain"/>
    <property type="match status" value="1"/>
</dbReference>
<evidence type="ECO:0000256" key="2">
    <source>
        <dbReference type="ARBA" id="ARBA00022475"/>
    </source>
</evidence>
<evidence type="ECO:0000256" key="3">
    <source>
        <dbReference type="ARBA" id="ARBA00022481"/>
    </source>
</evidence>
<evidence type="ECO:0000256" key="9">
    <source>
        <dbReference type="ARBA" id="ARBA00029447"/>
    </source>
</evidence>
<accession>A0AAQ1KG05</accession>
<dbReference type="Proteomes" id="UP000183385">
    <property type="component" value="Unassembled WGS sequence"/>
</dbReference>
<evidence type="ECO:0000256" key="11">
    <source>
        <dbReference type="SAM" id="Phobius"/>
    </source>
</evidence>
<name>A0AAQ1KG05_9PSED</name>
<reference evidence="14 15" key="1">
    <citation type="submission" date="2016-10" db="EMBL/GenBank/DDBJ databases">
        <authorList>
            <person name="Varghese N."/>
            <person name="Submissions S."/>
        </authorList>
    </citation>
    <scope>NUCLEOTIDE SEQUENCE [LARGE SCALE GENOMIC DNA]</scope>
    <source>
        <strain evidence="14 15">LMG 18378</strain>
    </source>
</reference>
<evidence type="ECO:0000256" key="7">
    <source>
        <dbReference type="ARBA" id="ARBA00023136"/>
    </source>
</evidence>
<comment type="subcellular location">
    <subcellularLocation>
        <location evidence="1">Cell membrane</location>
        <topology evidence="1">Multi-pass membrane protein</topology>
    </subcellularLocation>
</comment>
<keyword evidence="3" id="KW-0488">Methylation</keyword>
<comment type="similarity">
    <text evidence="9">Belongs to the methyl-accepting chemotaxis (MCP) protein family.</text>
</comment>
<evidence type="ECO:0000256" key="1">
    <source>
        <dbReference type="ARBA" id="ARBA00004651"/>
    </source>
</evidence>
<dbReference type="SMART" id="SM00283">
    <property type="entry name" value="MA"/>
    <property type="match status" value="1"/>
</dbReference>
<evidence type="ECO:0000256" key="10">
    <source>
        <dbReference type="PROSITE-ProRule" id="PRU00284"/>
    </source>
</evidence>
<dbReference type="Gene3D" id="1.10.287.950">
    <property type="entry name" value="Methyl-accepting chemotaxis protein"/>
    <property type="match status" value="1"/>
</dbReference>
<gene>
    <name evidence="14" type="ORF">SAMN05216577_113113</name>
</gene>
<evidence type="ECO:0000256" key="6">
    <source>
        <dbReference type="ARBA" id="ARBA00022989"/>
    </source>
</evidence>
<keyword evidence="7 11" id="KW-0472">Membrane</keyword>
<evidence type="ECO:0000256" key="5">
    <source>
        <dbReference type="ARBA" id="ARBA00022692"/>
    </source>
</evidence>
<dbReference type="Pfam" id="PF22673">
    <property type="entry name" value="MCP-like_PDC_1"/>
    <property type="match status" value="1"/>
</dbReference>
<dbReference type="SUPFAM" id="SSF58104">
    <property type="entry name" value="Methyl-accepting chemotaxis protein (MCP) signaling domain"/>
    <property type="match status" value="1"/>
</dbReference>
<dbReference type="SMART" id="SM00304">
    <property type="entry name" value="HAMP"/>
    <property type="match status" value="1"/>
</dbReference>
<dbReference type="PROSITE" id="PS50111">
    <property type="entry name" value="CHEMOTAXIS_TRANSDUC_2"/>
    <property type="match status" value="1"/>
</dbReference>
<dbReference type="InterPro" id="IPR003660">
    <property type="entry name" value="HAMP_dom"/>
</dbReference>
<evidence type="ECO:0000313" key="14">
    <source>
        <dbReference type="EMBL" id="SFC95800.1"/>
    </source>
</evidence>
<keyword evidence="15" id="KW-1185">Reference proteome</keyword>
<organism evidence="14 15">
    <name type="scientific">Pseudomonas citronellolis</name>
    <dbReference type="NCBI Taxonomy" id="53408"/>
    <lineage>
        <taxon>Bacteria</taxon>
        <taxon>Pseudomonadati</taxon>
        <taxon>Pseudomonadota</taxon>
        <taxon>Gammaproteobacteria</taxon>
        <taxon>Pseudomonadales</taxon>
        <taxon>Pseudomonadaceae</taxon>
        <taxon>Pseudomonas</taxon>
    </lineage>
</organism>
<dbReference type="Gene3D" id="1.10.8.500">
    <property type="entry name" value="HAMP domain in histidine kinase"/>
    <property type="match status" value="1"/>
</dbReference>
<dbReference type="GO" id="GO:0007165">
    <property type="term" value="P:signal transduction"/>
    <property type="evidence" value="ECO:0007669"/>
    <property type="project" value="UniProtKB-KW"/>
</dbReference>
<evidence type="ECO:0000256" key="4">
    <source>
        <dbReference type="ARBA" id="ARBA00022500"/>
    </source>
</evidence>
<protein>
    <submittedName>
        <fullName evidence="14">Methyl-accepting chemotaxis protein</fullName>
    </submittedName>
</protein>
<dbReference type="Pfam" id="PF00672">
    <property type="entry name" value="HAMP"/>
    <property type="match status" value="1"/>
</dbReference>
<feature type="domain" description="Methyl-accepting transducer" evidence="12">
    <location>
        <begin position="466"/>
        <end position="702"/>
    </location>
</feature>
<dbReference type="GO" id="GO:0006935">
    <property type="term" value="P:chemotaxis"/>
    <property type="evidence" value="ECO:0007669"/>
    <property type="project" value="UniProtKB-KW"/>
</dbReference>
<feature type="domain" description="HAMP" evidence="13">
    <location>
        <begin position="407"/>
        <end position="461"/>
    </location>
</feature>
<evidence type="ECO:0000259" key="12">
    <source>
        <dbReference type="PROSITE" id="PS50111"/>
    </source>
</evidence>
<dbReference type="FunFam" id="1.10.287.950:FF:000001">
    <property type="entry name" value="Methyl-accepting chemotaxis sensory transducer"/>
    <property type="match status" value="1"/>
</dbReference>
<keyword evidence="6 11" id="KW-1133">Transmembrane helix</keyword>
<dbReference type="PROSITE" id="PS50885">
    <property type="entry name" value="HAMP"/>
    <property type="match status" value="1"/>
</dbReference>
<evidence type="ECO:0000259" key="13">
    <source>
        <dbReference type="PROSITE" id="PS50885"/>
    </source>
</evidence>
<keyword evidence="5 11" id="KW-0812">Transmembrane</keyword>
<dbReference type="PANTHER" id="PTHR32089:SF120">
    <property type="entry name" value="METHYL-ACCEPTING CHEMOTAXIS PROTEIN TLPQ"/>
    <property type="match status" value="1"/>
</dbReference>
<keyword evidence="4" id="KW-0145">Chemotaxis</keyword>
<dbReference type="GO" id="GO:0005886">
    <property type="term" value="C:plasma membrane"/>
    <property type="evidence" value="ECO:0007669"/>
    <property type="project" value="UniProtKB-SubCell"/>
</dbReference>
<dbReference type="CDD" id="cd11386">
    <property type="entry name" value="MCP_signal"/>
    <property type="match status" value="1"/>
</dbReference>
<dbReference type="AlphaFoldDB" id="A0AAQ1KG05"/>
<dbReference type="Pfam" id="PF00015">
    <property type="entry name" value="MCPsignal"/>
    <property type="match status" value="1"/>
</dbReference>
<dbReference type="CDD" id="cd06225">
    <property type="entry name" value="HAMP"/>
    <property type="match status" value="1"/>
</dbReference>
<proteinExistence type="inferred from homology"/>
<dbReference type="EMBL" id="FOLS01000013">
    <property type="protein sequence ID" value="SFC95800.1"/>
    <property type="molecule type" value="Genomic_DNA"/>
</dbReference>
<keyword evidence="2" id="KW-1003">Cell membrane</keyword>
<dbReference type="InterPro" id="IPR004089">
    <property type="entry name" value="MCPsignal_dom"/>
</dbReference>
<evidence type="ECO:0000256" key="8">
    <source>
        <dbReference type="ARBA" id="ARBA00023224"/>
    </source>
</evidence>
<dbReference type="PANTHER" id="PTHR32089">
    <property type="entry name" value="METHYL-ACCEPTING CHEMOTAXIS PROTEIN MCPB"/>
    <property type="match status" value="1"/>
</dbReference>
<evidence type="ECO:0000313" key="15">
    <source>
        <dbReference type="Proteomes" id="UP000183385"/>
    </source>
</evidence>
<feature type="transmembrane region" description="Helical" evidence="11">
    <location>
        <begin position="36"/>
        <end position="57"/>
    </location>
</feature>